<evidence type="ECO:0000313" key="1">
    <source>
        <dbReference type="EMBL" id="JAP09403.1"/>
    </source>
</evidence>
<sequence>MAVKVSFWKDTKIRHSPLKDQFPICFSIARDTNLTEAQRKEGENWNILLRGNPNERERRVL</sequence>
<organism evidence="1">
    <name type="scientific">Solanum chacoense</name>
    <name type="common">Chaco potato</name>
    <dbReference type="NCBI Taxonomy" id="4108"/>
    <lineage>
        <taxon>Eukaryota</taxon>
        <taxon>Viridiplantae</taxon>
        <taxon>Streptophyta</taxon>
        <taxon>Embryophyta</taxon>
        <taxon>Tracheophyta</taxon>
        <taxon>Spermatophyta</taxon>
        <taxon>Magnoliopsida</taxon>
        <taxon>eudicotyledons</taxon>
        <taxon>Gunneridae</taxon>
        <taxon>Pentapetalae</taxon>
        <taxon>asterids</taxon>
        <taxon>lamiids</taxon>
        <taxon>Solanales</taxon>
        <taxon>Solanaceae</taxon>
        <taxon>Solanoideae</taxon>
        <taxon>Solaneae</taxon>
        <taxon>Solanum</taxon>
    </lineage>
</organism>
<dbReference type="AlphaFoldDB" id="A0A0V0GQ23"/>
<name>A0A0V0GQ23_SOLCH</name>
<proteinExistence type="predicted"/>
<accession>A0A0V0GQ23</accession>
<protein>
    <submittedName>
        <fullName evidence="1">Putative ovule protein</fullName>
    </submittedName>
</protein>
<reference evidence="1" key="1">
    <citation type="submission" date="2015-12" db="EMBL/GenBank/DDBJ databases">
        <title>Gene expression during late stages of embryo sac development: a critical building block for successful pollen-pistil interactions.</title>
        <authorList>
            <person name="Liu Y."/>
            <person name="Joly V."/>
            <person name="Sabar M."/>
            <person name="Matton D.P."/>
        </authorList>
    </citation>
    <scope>NUCLEOTIDE SEQUENCE</scope>
</reference>
<dbReference type="EMBL" id="GEDG01035077">
    <property type="protein sequence ID" value="JAP09403.1"/>
    <property type="molecule type" value="Transcribed_RNA"/>
</dbReference>